<dbReference type="Proteomes" id="UP000237347">
    <property type="component" value="Unassembled WGS sequence"/>
</dbReference>
<comment type="caution">
    <text evidence="1">The sequence shown here is derived from an EMBL/GenBank/DDBJ whole genome shotgun (WGS) entry which is preliminary data.</text>
</comment>
<organism evidence="1 2">
    <name type="scientific">Quercus suber</name>
    <name type="common">Cork oak</name>
    <dbReference type="NCBI Taxonomy" id="58331"/>
    <lineage>
        <taxon>Eukaryota</taxon>
        <taxon>Viridiplantae</taxon>
        <taxon>Streptophyta</taxon>
        <taxon>Embryophyta</taxon>
        <taxon>Tracheophyta</taxon>
        <taxon>Spermatophyta</taxon>
        <taxon>Magnoliopsida</taxon>
        <taxon>eudicotyledons</taxon>
        <taxon>Gunneridae</taxon>
        <taxon>Pentapetalae</taxon>
        <taxon>rosids</taxon>
        <taxon>fabids</taxon>
        <taxon>Fagales</taxon>
        <taxon>Fagaceae</taxon>
        <taxon>Quercus</taxon>
    </lineage>
</organism>
<accession>A0AAW0JBL2</accession>
<dbReference type="AlphaFoldDB" id="A0AAW0JBL2"/>
<gene>
    <name evidence="1" type="ORF">CFP56_034920</name>
</gene>
<proteinExistence type="predicted"/>
<evidence type="ECO:0000313" key="1">
    <source>
        <dbReference type="EMBL" id="KAK7824033.1"/>
    </source>
</evidence>
<sequence>MTNLRVEIDLDGLPNLLKFGKREKDVAANLSWSFLSDLKQQLKDLKSVAPYKIKVLKDLTSYVEVDIAEDIAPRELKVILFLDFCKWHLNLVHVIEDISQGLSSQLHGLDSNAACEGLELKLLSVLLEQYVQQYPPPHNLCAPSGSFEHDFVEEEKATELKELSAELLAEAPTKSEHGNIVDFDERT</sequence>
<name>A0AAW0JBL2_QUESU</name>
<reference evidence="1 2" key="1">
    <citation type="journal article" date="2018" name="Sci. Data">
        <title>The draft genome sequence of cork oak.</title>
        <authorList>
            <person name="Ramos A.M."/>
            <person name="Usie A."/>
            <person name="Barbosa P."/>
            <person name="Barros P.M."/>
            <person name="Capote T."/>
            <person name="Chaves I."/>
            <person name="Simoes F."/>
            <person name="Abreu I."/>
            <person name="Carrasquinho I."/>
            <person name="Faro C."/>
            <person name="Guimaraes J.B."/>
            <person name="Mendonca D."/>
            <person name="Nobrega F."/>
            <person name="Rodrigues L."/>
            <person name="Saibo N.J.M."/>
            <person name="Varela M.C."/>
            <person name="Egas C."/>
            <person name="Matos J."/>
            <person name="Miguel C.M."/>
            <person name="Oliveira M.M."/>
            <person name="Ricardo C.P."/>
            <person name="Goncalves S."/>
        </authorList>
    </citation>
    <scope>NUCLEOTIDE SEQUENCE [LARGE SCALE GENOMIC DNA]</scope>
    <source>
        <strain evidence="2">cv. HL8</strain>
    </source>
</reference>
<keyword evidence="2" id="KW-1185">Reference proteome</keyword>
<protein>
    <submittedName>
        <fullName evidence="1">Uncharacterized protein</fullName>
    </submittedName>
</protein>
<evidence type="ECO:0000313" key="2">
    <source>
        <dbReference type="Proteomes" id="UP000237347"/>
    </source>
</evidence>
<dbReference type="EMBL" id="PKMF04000615">
    <property type="protein sequence ID" value="KAK7824033.1"/>
    <property type="molecule type" value="Genomic_DNA"/>
</dbReference>